<gene>
    <name evidence="2" type="ORF">HPB48_011298</name>
</gene>
<feature type="compositionally biased region" description="Polar residues" evidence="1">
    <location>
        <begin position="110"/>
        <end position="121"/>
    </location>
</feature>
<organism evidence="2 3">
    <name type="scientific">Haemaphysalis longicornis</name>
    <name type="common">Bush tick</name>
    <dbReference type="NCBI Taxonomy" id="44386"/>
    <lineage>
        <taxon>Eukaryota</taxon>
        <taxon>Metazoa</taxon>
        <taxon>Ecdysozoa</taxon>
        <taxon>Arthropoda</taxon>
        <taxon>Chelicerata</taxon>
        <taxon>Arachnida</taxon>
        <taxon>Acari</taxon>
        <taxon>Parasitiformes</taxon>
        <taxon>Ixodida</taxon>
        <taxon>Ixodoidea</taxon>
        <taxon>Ixodidae</taxon>
        <taxon>Haemaphysalinae</taxon>
        <taxon>Haemaphysalis</taxon>
    </lineage>
</organism>
<dbReference type="EMBL" id="JABSTR010000009">
    <property type="protein sequence ID" value="KAH9378957.1"/>
    <property type="molecule type" value="Genomic_DNA"/>
</dbReference>
<dbReference type="AlphaFoldDB" id="A0A9J6GTW7"/>
<dbReference type="VEuPathDB" id="VectorBase:HLOH_051425"/>
<comment type="caution">
    <text evidence="2">The sequence shown here is derived from an EMBL/GenBank/DDBJ whole genome shotgun (WGS) entry which is preliminary data.</text>
</comment>
<feature type="region of interest" description="Disordered" evidence="1">
    <location>
        <begin position="78"/>
        <end position="145"/>
    </location>
</feature>
<reference evidence="2 3" key="1">
    <citation type="journal article" date="2020" name="Cell">
        <title>Large-Scale Comparative Analyses of Tick Genomes Elucidate Their Genetic Diversity and Vector Capacities.</title>
        <authorList>
            <consortium name="Tick Genome and Microbiome Consortium (TIGMIC)"/>
            <person name="Jia N."/>
            <person name="Wang J."/>
            <person name="Shi W."/>
            <person name="Du L."/>
            <person name="Sun Y."/>
            <person name="Zhan W."/>
            <person name="Jiang J.F."/>
            <person name="Wang Q."/>
            <person name="Zhang B."/>
            <person name="Ji P."/>
            <person name="Bell-Sakyi L."/>
            <person name="Cui X.M."/>
            <person name="Yuan T.T."/>
            <person name="Jiang B.G."/>
            <person name="Yang W.F."/>
            <person name="Lam T.T."/>
            <person name="Chang Q.C."/>
            <person name="Ding S.J."/>
            <person name="Wang X.J."/>
            <person name="Zhu J.G."/>
            <person name="Ruan X.D."/>
            <person name="Zhao L."/>
            <person name="Wei J.T."/>
            <person name="Ye R.Z."/>
            <person name="Que T.C."/>
            <person name="Du C.H."/>
            <person name="Zhou Y.H."/>
            <person name="Cheng J.X."/>
            <person name="Dai P.F."/>
            <person name="Guo W.B."/>
            <person name="Han X.H."/>
            <person name="Huang E.J."/>
            <person name="Li L.F."/>
            <person name="Wei W."/>
            <person name="Gao Y.C."/>
            <person name="Liu J.Z."/>
            <person name="Shao H.Z."/>
            <person name="Wang X."/>
            <person name="Wang C.C."/>
            <person name="Yang T.C."/>
            <person name="Huo Q.B."/>
            <person name="Li W."/>
            <person name="Chen H.Y."/>
            <person name="Chen S.E."/>
            <person name="Zhou L.G."/>
            <person name="Ni X.B."/>
            <person name="Tian J.H."/>
            <person name="Sheng Y."/>
            <person name="Liu T."/>
            <person name="Pan Y.S."/>
            <person name="Xia L.Y."/>
            <person name="Li J."/>
            <person name="Zhao F."/>
            <person name="Cao W.C."/>
        </authorList>
    </citation>
    <scope>NUCLEOTIDE SEQUENCE [LARGE SCALE GENOMIC DNA]</scope>
    <source>
        <strain evidence="2">HaeL-2018</strain>
    </source>
</reference>
<sequence length="159" mass="17987">MYSRMCALQGVQSNLRKLMPTQILQPRQAIEDCRRGTQERKEWRRKKPIEGKATGAVEDFHIDVNDARTLIVTSPLYIPPPAIRPKARNTSSNREGHAWSDKPWSHPPARQTSATKQTSSGRLLPGVEKTSSKSQQHGQVQPHLPPCLGDIYQQIILEF</sequence>
<keyword evidence="3" id="KW-1185">Reference proteome</keyword>
<name>A0A9J6GTW7_HAELO</name>
<dbReference type="Proteomes" id="UP000821853">
    <property type="component" value="Unassembled WGS sequence"/>
</dbReference>
<accession>A0A9J6GTW7</accession>
<proteinExistence type="predicted"/>
<feature type="compositionally biased region" description="Basic and acidic residues" evidence="1">
    <location>
        <begin position="94"/>
        <end position="104"/>
    </location>
</feature>
<evidence type="ECO:0000313" key="3">
    <source>
        <dbReference type="Proteomes" id="UP000821853"/>
    </source>
</evidence>
<evidence type="ECO:0000313" key="2">
    <source>
        <dbReference type="EMBL" id="KAH9378957.1"/>
    </source>
</evidence>
<evidence type="ECO:0000256" key="1">
    <source>
        <dbReference type="SAM" id="MobiDB-lite"/>
    </source>
</evidence>
<protein>
    <submittedName>
        <fullName evidence="2">Uncharacterized protein</fullName>
    </submittedName>
</protein>